<comment type="subcellular location">
    <subcellularLocation>
        <location evidence="1 10">Cell membrane</location>
        <topology evidence="1 10">Multi-pass membrane protein</topology>
    </subcellularLocation>
</comment>
<protein>
    <recommendedName>
        <fullName evidence="10">Odorant receptor</fullName>
    </recommendedName>
</protein>
<comment type="similarity">
    <text evidence="10">Belongs to the insect chemoreceptor superfamily. Heteromeric odorant receptor channel (TC 1.A.69) family.</text>
</comment>
<dbReference type="GO" id="GO:0005886">
    <property type="term" value="C:plasma membrane"/>
    <property type="evidence" value="ECO:0007669"/>
    <property type="project" value="UniProtKB-SubCell"/>
</dbReference>
<dbReference type="PANTHER" id="PTHR21137">
    <property type="entry name" value="ODORANT RECEPTOR"/>
    <property type="match status" value="1"/>
</dbReference>
<keyword evidence="8 10" id="KW-0675">Receptor</keyword>
<keyword evidence="4 10" id="KW-0812">Transmembrane</keyword>
<feature type="transmembrane region" description="Helical" evidence="10">
    <location>
        <begin position="402"/>
        <end position="421"/>
    </location>
</feature>
<evidence type="ECO:0000256" key="2">
    <source>
        <dbReference type="ARBA" id="ARBA00022475"/>
    </source>
</evidence>
<evidence type="ECO:0000256" key="3">
    <source>
        <dbReference type="ARBA" id="ARBA00022606"/>
    </source>
</evidence>
<dbReference type="AlphaFoldDB" id="A0A8N1S9B2"/>
<dbReference type="InterPro" id="IPR004117">
    <property type="entry name" value="7tm6_olfct_rcpt"/>
</dbReference>
<dbReference type="GO" id="GO:0007165">
    <property type="term" value="P:signal transduction"/>
    <property type="evidence" value="ECO:0007669"/>
    <property type="project" value="UniProtKB-KW"/>
</dbReference>
<dbReference type="Pfam" id="PF02949">
    <property type="entry name" value="7tm_6"/>
    <property type="match status" value="2"/>
</dbReference>
<keyword evidence="11" id="KW-1185">Reference proteome</keyword>
<evidence type="ECO:0000313" key="12">
    <source>
        <dbReference type="RefSeq" id="XP_025075331.1"/>
    </source>
</evidence>
<feature type="transmembrane region" description="Helical" evidence="10">
    <location>
        <begin position="66"/>
        <end position="91"/>
    </location>
</feature>
<evidence type="ECO:0000256" key="8">
    <source>
        <dbReference type="ARBA" id="ARBA00023170"/>
    </source>
</evidence>
<evidence type="ECO:0000256" key="7">
    <source>
        <dbReference type="ARBA" id="ARBA00023136"/>
    </source>
</evidence>
<gene>
    <name evidence="12" type="primary">LOC105431870</name>
</gene>
<evidence type="ECO:0000256" key="10">
    <source>
        <dbReference type="RuleBase" id="RU351113"/>
    </source>
</evidence>
<dbReference type="RefSeq" id="XP_025075331.1">
    <property type="nucleotide sequence ID" value="XM_025219546.1"/>
</dbReference>
<dbReference type="Proteomes" id="UP000504615">
    <property type="component" value="Unplaced"/>
</dbReference>
<dbReference type="GO" id="GO:0005549">
    <property type="term" value="F:odorant binding"/>
    <property type="evidence" value="ECO:0007669"/>
    <property type="project" value="InterPro"/>
</dbReference>
<feature type="transmembrane region" description="Helical" evidence="10">
    <location>
        <begin position="189"/>
        <end position="209"/>
    </location>
</feature>
<sequence length="422" mass="48378">MIVKKKRNKFLSIRMVRFLMKFIGFWPAESKTEERLLNAILGYTICMIAMGLWIEATEMYLGKGDFYAITYTACSTMPIIIIMLKICIFLSNRKELLNMLRYTEDNFWCAQYDDYGNKVLERINKKGIILICMFTFFVQGTVFTYMLTPIIENIGKNESDRILPFNLWIGIPTSVSPNFEILFVCESSTLIYCGVCFCCFDNLLGLLNIHTAGQFKILQHRLGTILKRVEGTGIVRSFDEKGNRKVYQEIRECIMLHHDLIWYSEKMGGIFMYTTLCQLLVSSVMLCVAGFQMFLVSTYAYLPSPRVSVSLLEKARGTFIRRLIFIAHTNGCLFQLFVITLTANDLMDESRAVGDAAYNANWQVLPHEENRDVRKAILLIMMRSAHACSISAGGFFPVSLETFMAVLSTAASYFTLLRKFLE</sequence>
<accession>A0A8N1S9B2</accession>
<feature type="transmembrane region" description="Helical" evidence="10">
    <location>
        <begin position="128"/>
        <end position="151"/>
    </location>
</feature>
<dbReference type="GeneID" id="105431870"/>
<dbReference type="PANTHER" id="PTHR21137:SF3">
    <property type="entry name" value="ODORANT RECEPTOR 30A-RELATED"/>
    <property type="match status" value="1"/>
</dbReference>
<feature type="transmembrane region" description="Helical" evidence="10">
    <location>
        <begin position="36"/>
        <end position="54"/>
    </location>
</feature>
<feature type="transmembrane region" description="Helical" evidence="10">
    <location>
        <begin position="322"/>
        <end position="341"/>
    </location>
</feature>
<keyword evidence="5 10" id="KW-0552">Olfaction</keyword>
<dbReference type="GO" id="GO:0004984">
    <property type="term" value="F:olfactory receptor activity"/>
    <property type="evidence" value="ECO:0007669"/>
    <property type="project" value="InterPro"/>
</dbReference>
<keyword evidence="3 10" id="KW-0716">Sensory transduction</keyword>
<feature type="transmembrane region" description="Helical" evidence="10">
    <location>
        <begin position="276"/>
        <end position="302"/>
    </location>
</feature>
<evidence type="ECO:0000256" key="5">
    <source>
        <dbReference type="ARBA" id="ARBA00022725"/>
    </source>
</evidence>
<evidence type="ECO:0000256" key="9">
    <source>
        <dbReference type="ARBA" id="ARBA00023224"/>
    </source>
</evidence>
<proteinExistence type="inferred from homology"/>
<evidence type="ECO:0000256" key="1">
    <source>
        <dbReference type="ARBA" id="ARBA00004651"/>
    </source>
</evidence>
<keyword evidence="2" id="KW-1003">Cell membrane</keyword>
<keyword evidence="6 10" id="KW-1133">Transmembrane helix</keyword>
<keyword evidence="7 10" id="KW-0472">Membrane</keyword>
<reference evidence="12" key="1">
    <citation type="submission" date="2025-08" db="UniProtKB">
        <authorList>
            <consortium name="RefSeq"/>
        </authorList>
    </citation>
    <scope>IDENTIFICATION</scope>
</reference>
<organism evidence="11 12">
    <name type="scientific">Pogonomyrmex barbatus</name>
    <name type="common">red harvester ant</name>
    <dbReference type="NCBI Taxonomy" id="144034"/>
    <lineage>
        <taxon>Eukaryota</taxon>
        <taxon>Metazoa</taxon>
        <taxon>Ecdysozoa</taxon>
        <taxon>Arthropoda</taxon>
        <taxon>Hexapoda</taxon>
        <taxon>Insecta</taxon>
        <taxon>Pterygota</taxon>
        <taxon>Neoptera</taxon>
        <taxon>Endopterygota</taxon>
        <taxon>Hymenoptera</taxon>
        <taxon>Apocrita</taxon>
        <taxon>Aculeata</taxon>
        <taxon>Formicoidea</taxon>
        <taxon>Formicidae</taxon>
        <taxon>Myrmicinae</taxon>
        <taxon>Pogonomyrmex</taxon>
    </lineage>
</organism>
<name>A0A8N1S9B2_9HYME</name>
<evidence type="ECO:0000313" key="11">
    <source>
        <dbReference type="Proteomes" id="UP000504615"/>
    </source>
</evidence>
<keyword evidence="9 10" id="KW-0807">Transducer</keyword>
<evidence type="ECO:0000256" key="4">
    <source>
        <dbReference type="ARBA" id="ARBA00022692"/>
    </source>
</evidence>
<dbReference type="OrthoDB" id="8185860at2759"/>
<evidence type="ECO:0000256" key="6">
    <source>
        <dbReference type="ARBA" id="ARBA00022989"/>
    </source>
</evidence>